<keyword evidence="4" id="KW-1185">Reference proteome</keyword>
<dbReference type="OrthoDB" id="7510396at2"/>
<organism evidence="3 4">
    <name type="scientific">Allopontixanthobacter sediminis</name>
    <dbReference type="NCBI Taxonomy" id="1689985"/>
    <lineage>
        <taxon>Bacteria</taxon>
        <taxon>Pseudomonadati</taxon>
        <taxon>Pseudomonadota</taxon>
        <taxon>Alphaproteobacteria</taxon>
        <taxon>Sphingomonadales</taxon>
        <taxon>Erythrobacteraceae</taxon>
        <taxon>Allopontixanthobacter</taxon>
    </lineage>
</organism>
<reference evidence="3 4" key="1">
    <citation type="submission" date="2019-12" db="EMBL/GenBank/DDBJ databases">
        <title>Genomic-based taxomic classification of the family Erythrobacteraceae.</title>
        <authorList>
            <person name="Xu L."/>
        </authorList>
    </citation>
    <scope>NUCLEOTIDE SEQUENCE [LARGE SCALE GENOMIC DNA]</scope>
    <source>
        <strain evidence="3 4">KCTC 42453</strain>
    </source>
</reference>
<feature type="compositionally biased region" description="Polar residues" evidence="1">
    <location>
        <begin position="12"/>
        <end position="24"/>
    </location>
</feature>
<accession>A0A845B0W5</accession>
<comment type="caution">
    <text evidence="3">The sequence shown here is derived from an EMBL/GenBank/DDBJ whole genome shotgun (WGS) entry which is preliminary data.</text>
</comment>
<dbReference type="Proteomes" id="UP000431922">
    <property type="component" value="Unassembled WGS sequence"/>
</dbReference>
<dbReference type="InterPro" id="IPR041649">
    <property type="entry name" value="NepR"/>
</dbReference>
<protein>
    <recommendedName>
        <fullName evidence="2">Anti-sigma factor NepR domain-containing protein</fullName>
    </recommendedName>
</protein>
<dbReference type="AlphaFoldDB" id="A0A845B0W5"/>
<dbReference type="EMBL" id="WTYL01000002">
    <property type="protein sequence ID" value="MXP44080.1"/>
    <property type="molecule type" value="Genomic_DNA"/>
</dbReference>
<evidence type="ECO:0000313" key="3">
    <source>
        <dbReference type="EMBL" id="MXP44080.1"/>
    </source>
</evidence>
<evidence type="ECO:0000313" key="4">
    <source>
        <dbReference type="Proteomes" id="UP000431922"/>
    </source>
</evidence>
<gene>
    <name evidence="3" type="ORF">GRI65_06395</name>
</gene>
<evidence type="ECO:0000256" key="1">
    <source>
        <dbReference type="SAM" id="MobiDB-lite"/>
    </source>
</evidence>
<evidence type="ECO:0000259" key="2">
    <source>
        <dbReference type="Pfam" id="PF18557"/>
    </source>
</evidence>
<feature type="region of interest" description="Disordered" evidence="1">
    <location>
        <begin position="1"/>
        <end position="36"/>
    </location>
</feature>
<name>A0A845B0W5_9SPHN</name>
<dbReference type="RefSeq" id="WP_160755726.1">
    <property type="nucleotide sequence ID" value="NZ_WTYL01000002.1"/>
</dbReference>
<proteinExistence type="predicted"/>
<sequence>MKSDKQKRATDSSENAKVNLQQAGAPSGHGAEHNPEWANGLRRLYDSVVEEPLPDSFKELLSRLDDKS</sequence>
<dbReference type="Pfam" id="PF18557">
    <property type="entry name" value="NepR"/>
    <property type="match status" value="1"/>
</dbReference>
<feature type="domain" description="Anti-sigma factor NepR" evidence="2">
    <location>
        <begin position="34"/>
        <end position="68"/>
    </location>
</feature>
<feature type="compositionally biased region" description="Basic and acidic residues" evidence="1">
    <location>
        <begin position="1"/>
        <end position="11"/>
    </location>
</feature>